<sequence length="366" mass="40721">MISSRKIQTSLILTLMLYLAAAAGEHLYFTVRVGDEVTLPCGNMIDIRNYCDSITWMFSINSRSVTLFELGQILRDAAAKSDRLSFAADCSLVIKKVSVEDVGFYTCRQFINGQQGPDSHSYLSVVHTVEQKQKDKIILNCSVMEYNKCKHTVEWLYEGTDKTFSDMEKSEQSCSATVTFPASLPNWRPNLSENLKCKVTNIYTDKVQLIAFRLQSSGGRTVTTAKSATIKTISTSKPTTAKTTSTPETEPSNKWTSMSIKTSTNINNSSKTQGWSWLYIIGPAAIIITVLVIIGWKKTKGINTKKKEESEMDSEDVAPYASISHTKKAKKTKKKNRVPHTVTYSNMNSSAQATIDLNSLYCNIGT</sequence>
<dbReference type="Pfam" id="PF07686">
    <property type="entry name" value="V-set"/>
    <property type="match status" value="1"/>
</dbReference>
<feature type="domain" description="Ig-like" evidence="4">
    <location>
        <begin position="34"/>
        <end position="108"/>
    </location>
</feature>
<evidence type="ECO:0000259" key="4">
    <source>
        <dbReference type="PROSITE" id="PS50835"/>
    </source>
</evidence>
<keyword evidence="2" id="KW-0812">Transmembrane</keyword>
<keyword evidence="2" id="KW-1133">Transmembrane helix</keyword>
<gene>
    <name evidence="5" type="ORF">AMECASPLE_036716</name>
</gene>
<evidence type="ECO:0000313" key="5">
    <source>
        <dbReference type="EMBL" id="MEQ2316854.1"/>
    </source>
</evidence>
<dbReference type="Gene3D" id="2.60.40.10">
    <property type="entry name" value="Immunoglobulins"/>
    <property type="match status" value="1"/>
</dbReference>
<dbReference type="InterPro" id="IPR036179">
    <property type="entry name" value="Ig-like_dom_sf"/>
</dbReference>
<dbReference type="PROSITE" id="PS50835">
    <property type="entry name" value="IG_LIKE"/>
    <property type="match status" value="2"/>
</dbReference>
<feature type="chain" id="PRO_5046553581" description="Ig-like domain-containing protein" evidence="3">
    <location>
        <begin position="25"/>
        <end position="366"/>
    </location>
</feature>
<dbReference type="SMART" id="SM00409">
    <property type="entry name" value="IG"/>
    <property type="match status" value="1"/>
</dbReference>
<dbReference type="Proteomes" id="UP001469553">
    <property type="component" value="Unassembled WGS sequence"/>
</dbReference>
<dbReference type="InterPro" id="IPR007110">
    <property type="entry name" value="Ig-like_dom"/>
</dbReference>
<keyword evidence="2" id="KW-0472">Membrane</keyword>
<keyword evidence="6" id="KW-1185">Reference proteome</keyword>
<evidence type="ECO:0000256" key="3">
    <source>
        <dbReference type="SAM" id="SignalP"/>
    </source>
</evidence>
<evidence type="ECO:0000313" key="6">
    <source>
        <dbReference type="Proteomes" id="UP001469553"/>
    </source>
</evidence>
<feature type="signal peptide" evidence="3">
    <location>
        <begin position="1"/>
        <end position="24"/>
    </location>
</feature>
<organism evidence="5 6">
    <name type="scientific">Ameca splendens</name>
    <dbReference type="NCBI Taxonomy" id="208324"/>
    <lineage>
        <taxon>Eukaryota</taxon>
        <taxon>Metazoa</taxon>
        <taxon>Chordata</taxon>
        <taxon>Craniata</taxon>
        <taxon>Vertebrata</taxon>
        <taxon>Euteleostomi</taxon>
        <taxon>Actinopterygii</taxon>
        <taxon>Neopterygii</taxon>
        <taxon>Teleostei</taxon>
        <taxon>Neoteleostei</taxon>
        <taxon>Acanthomorphata</taxon>
        <taxon>Ovalentaria</taxon>
        <taxon>Atherinomorphae</taxon>
        <taxon>Cyprinodontiformes</taxon>
        <taxon>Goodeidae</taxon>
        <taxon>Ameca</taxon>
    </lineage>
</organism>
<dbReference type="InterPro" id="IPR003599">
    <property type="entry name" value="Ig_sub"/>
</dbReference>
<dbReference type="InterPro" id="IPR013783">
    <property type="entry name" value="Ig-like_fold"/>
</dbReference>
<feature type="region of interest" description="Disordered" evidence="1">
    <location>
        <begin position="236"/>
        <end position="256"/>
    </location>
</feature>
<evidence type="ECO:0000256" key="1">
    <source>
        <dbReference type="SAM" id="MobiDB-lite"/>
    </source>
</evidence>
<evidence type="ECO:0000256" key="2">
    <source>
        <dbReference type="SAM" id="Phobius"/>
    </source>
</evidence>
<feature type="domain" description="Ig-like" evidence="4">
    <location>
        <begin position="117"/>
        <end position="208"/>
    </location>
</feature>
<feature type="transmembrane region" description="Helical" evidence="2">
    <location>
        <begin position="275"/>
        <end position="296"/>
    </location>
</feature>
<accession>A0ABV1AE54</accession>
<dbReference type="PANTHER" id="PTHR11422:SF5">
    <property type="entry name" value="DIVERSE IMMUNOGLOBULIN DOMAIN-CONTAINING PROTEIN 1.1 ISOFORM X1-RELATED"/>
    <property type="match status" value="1"/>
</dbReference>
<name>A0ABV1AE54_9TELE</name>
<reference evidence="5 6" key="1">
    <citation type="submission" date="2021-06" db="EMBL/GenBank/DDBJ databases">
        <authorList>
            <person name="Palmer J.M."/>
        </authorList>
    </citation>
    <scope>NUCLEOTIDE SEQUENCE [LARGE SCALE GENOMIC DNA]</scope>
    <source>
        <strain evidence="5 6">AS_MEX2019</strain>
        <tissue evidence="5">Muscle</tissue>
    </source>
</reference>
<keyword evidence="3" id="KW-0732">Signal</keyword>
<proteinExistence type="predicted"/>
<comment type="caution">
    <text evidence="5">The sequence shown here is derived from an EMBL/GenBank/DDBJ whole genome shotgun (WGS) entry which is preliminary data.</text>
</comment>
<dbReference type="SUPFAM" id="SSF48726">
    <property type="entry name" value="Immunoglobulin"/>
    <property type="match status" value="1"/>
</dbReference>
<dbReference type="EMBL" id="JAHRIP010090554">
    <property type="protein sequence ID" value="MEQ2316854.1"/>
    <property type="molecule type" value="Genomic_DNA"/>
</dbReference>
<dbReference type="PANTHER" id="PTHR11422">
    <property type="entry name" value="T-CELL SURFACE GLYCOPROTEIN CD4"/>
    <property type="match status" value="1"/>
</dbReference>
<dbReference type="InterPro" id="IPR013106">
    <property type="entry name" value="Ig_V-set"/>
</dbReference>
<protein>
    <recommendedName>
        <fullName evidence="4">Ig-like domain-containing protein</fullName>
    </recommendedName>
</protein>